<keyword evidence="1" id="KW-0472">Membrane</keyword>
<keyword evidence="1" id="KW-1133">Transmembrane helix</keyword>
<feature type="transmembrane region" description="Helical" evidence="1">
    <location>
        <begin position="53"/>
        <end position="76"/>
    </location>
</feature>
<reference evidence="3" key="1">
    <citation type="journal article" date="2015" name="Nat. Genet.">
        <title>The genome and transcriptome of the zoonotic hookworm Ancylostoma ceylanicum identify infection-specific gene families.</title>
        <authorList>
            <person name="Schwarz E.M."/>
            <person name="Hu Y."/>
            <person name="Antoshechkin I."/>
            <person name="Miller M.M."/>
            <person name="Sternberg P.W."/>
            <person name="Aroian R.V."/>
        </authorList>
    </citation>
    <scope>NUCLEOTIDE SEQUENCE</scope>
    <source>
        <strain evidence="3">HY135</strain>
    </source>
</reference>
<name>A0A016SD31_9BILA</name>
<evidence type="ECO:0000256" key="1">
    <source>
        <dbReference type="SAM" id="Phobius"/>
    </source>
</evidence>
<dbReference type="AlphaFoldDB" id="A0A016SD31"/>
<comment type="caution">
    <text evidence="2">The sequence shown here is derived from an EMBL/GenBank/DDBJ whole genome shotgun (WGS) entry which is preliminary data.</text>
</comment>
<feature type="transmembrane region" description="Helical" evidence="1">
    <location>
        <begin position="88"/>
        <end position="106"/>
    </location>
</feature>
<protein>
    <submittedName>
        <fullName evidence="2">Uncharacterized protein</fullName>
    </submittedName>
</protein>
<gene>
    <name evidence="2" type="primary">Acey_s0245.g3547</name>
    <name evidence="2" type="ORF">Y032_0245g3547</name>
</gene>
<proteinExistence type="predicted"/>
<dbReference type="Proteomes" id="UP000024635">
    <property type="component" value="Unassembled WGS sequence"/>
</dbReference>
<accession>A0A016SD31</accession>
<dbReference type="EMBL" id="JARK01001581">
    <property type="protein sequence ID" value="EYB88525.1"/>
    <property type="molecule type" value="Genomic_DNA"/>
</dbReference>
<evidence type="ECO:0000313" key="3">
    <source>
        <dbReference type="Proteomes" id="UP000024635"/>
    </source>
</evidence>
<keyword evidence="3" id="KW-1185">Reference proteome</keyword>
<evidence type="ECO:0000313" key="2">
    <source>
        <dbReference type="EMBL" id="EYB88525.1"/>
    </source>
</evidence>
<sequence length="325" mass="36591">MEENFTWWSITETSAEFWEPLMLQMIFLIPSFFGTFILVLFLLAHVANLEKHLEAICFTVVMLTPTVVAMLRCATIHTRLHIRPRHTIFFYSICSPIIVAEVYILLTGPIQGDSTVCGHSIYVSNVPWITISTLCFGGEESYGTPQAVSPGCPTAIMRCRAGPGILLPGTGKAPVCGSNHAGILVRPTTQMKYRAGPGHDNGDHQRALRTLGFILPNQFMWSSVTFHQRKEGLGFILEQSASKHASEKCIITRKKCSYQKYPRLPIKADYKEYDGEKPIAFHNFFVEQSGETEAIQNPTEYNESFPKIFKKEGRFLKNMKQACSE</sequence>
<organism evidence="2 3">
    <name type="scientific">Ancylostoma ceylanicum</name>
    <dbReference type="NCBI Taxonomy" id="53326"/>
    <lineage>
        <taxon>Eukaryota</taxon>
        <taxon>Metazoa</taxon>
        <taxon>Ecdysozoa</taxon>
        <taxon>Nematoda</taxon>
        <taxon>Chromadorea</taxon>
        <taxon>Rhabditida</taxon>
        <taxon>Rhabditina</taxon>
        <taxon>Rhabditomorpha</taxon>
        <taxon>Strongyloidea</taxon>
        <taxon>Ancylostomatidae</taxon>
        <taxon>Ancylostomatinae</taxon>
        <taxon>Ancylostoma</taxon>
    </lineage>
</organism>
<feature type="transmembrane region" description="Helical" evidence="1">
    <location>
        <begin position="21"/>
        <end position="47"/>
    </location>
</feature>
<keyword evidence="1" id="KW-0812">Transmembrane</keyword>